<protein>
    <submittedName>
        <fullName evidence="1">Uncharacterized protein</fullName>
    </submittedName>
</protein>
<proteinExistence type="predicted"/>
<sequence>MSCPVHLLQYKDLDFGNEYFNLESISDIEDKATVKVVFVSCEETSSSIPETSLPCSTSTPITSPMTCNSSVILELTCVNALHTTSPDEDGLSSQHSFGSGDAVILDPAPETRTSSWPPIFLVFRANGTLLTPSPKLRMDILEGMAEEIFKYTAYPSDSQIEEAATVLVHTYPCLKERGTRAGHEGWKQYLKTKVANFRTKLNNIGHPEVSVNSLKNKRKGQEQAAAHIKKPRKAEVNFLPPLPSGETRDSLEKERVVLLTEVKKRNNDAVVKKKMQKTFAYRRQEIVQDAPVVAELVNKWPALFTMLQVKLIHQELCDVFMSVTAVFYNTLHSLEEQQLLDISNVLHIFCCHYVFLPRIQGVQ</sequence>
<accession>A0ACB9WQT8</accession>
<evidence type="ECO:0000313" key="1">
    <source>
        <dbReference type="EMBL" id="KAI4815536.1"/>
    </source>
</evidence>
<reference evidence="1" key="1">
    <citation type="submission" date="2022-05" db="EMBL/GenBank/DDBJ databases">
        <title>Chromosome-level genome of Chaenocephalus aceratus.</title>
        <authorList>
            <person name="Park H."/>
        </authorList>
    </citation>
    <scope>NUCLEOTIDE SEQUENCE</scope>
    <source>
        <strain evidence="1">KU_202001</strain>
    </source>
</reference>
<comment type="caution">
    <text evidence="1">The sequence shown here is derived from an EMBL/GenBank/DDBJ whole genome shotgun (WGS) entry which is preliminary data.</text>
</comment>
<organism evidence="1 2">
    <name type="scientific">Chaenocephalus aceratus</name>
    <name type="common">Blackfin icefish</name>
    <name type="synonym">Chaenichthys aceratus</name>
    <dbReference type="NCBI Taxonomy" id="36190"/>
    <lineage>
        <taxon>Eukaryota</taxon>
        <taxon>Metazoa</taxon>
        <taxon>Chordata</taxon>
        <taxon>Craniata</taxon>
        <taxon>Vertebrata</taxon>
        <taxon>Euteleostomi</taxon>
        <taxon>Actinopterygii</taxon>
        <taxon>Neopterygii</taxon>
        <taxon>Teleostei</taxon>
        <taxon>Neoteleostei</taxon>
        <taxon>Acanthomorphata</taxon>
        <taxon>Eupercaria</taxon>
        <taxon>Perciformes</taxon>
        <taxon>Notothenioidei</taxon>
        <taxon>Channichthyidae</taxon>
        <taxon>Chaenocephalus</taxon>
    </lineage>
</organism>
<dbReference type="EMBL" id="CM043797">
    <property type="protein sequence ID" value="KAI4815536.1"/>
    <property type="molecule type" value="Genomic_DNA"/>
</dbReference>
<name>A0ACB9WQT8_CHAAC</name>
<keyword evidence="2" id="KW-1185">Reference proteome</keyword>
<gene>
    <name evidence="1" type="ORF">KUCAC02_005678</name>
</gene>
<dbReference type="Proteomes" id="UP001057452">
    <property type="component" value="Chromosome 13"/>
</dbReference>
<evidence type="ECO:0000313" key="2">
    <source>
        <dbReference type="Proteomes" id="UP001057452"/>
    </source>
</evidence>